<protein>
    <submittedName>
        <fullName evidence="2">Sodium-dependent bicarbonate transport family permease</fullName>
    </submittedName>
</protein>
<reference evidence="2" key="1">
    <citation type="submission" date="2021-04" db="EMBL/GenBank/DDBJ databases">
        <title>Draft genome assembly of strain Phenylobacterium sp. 20VBR1 using MiniION and Illumina platforms.</title>
        <authorList>
            <person name="Thomas F.A."/>
            <person name="Krishnan K.P."/>
            <person name="Sinha R.K."/>
        </authorList>
    </citation>
    <scope>NUCLEOTIDE SEQUENCE</scope>
    <source>
        <strain evidence="2">20VBR1</strain>
    </source>
</reference>
<evidence type="ECO:0000256" key="1">
    <source>
        <dbReference type="SAM" id="Phobius"/>
    </source>
</evidence>
<evidence type="ECO:0000313" key="2">
    <source>
        <dbReference type="EMBL" id="MBR7620761.1"/>
    </source>
</evidence>
<dbReference type="AlphaFoldDB" id="A0A941HX66"/>
<dbReference type="PANTHER" id="PTHR40400">
    <property type="entry name" value="SLR1512 PROTEIN"/>
    <property type="match status" value="1"/>
</dbReference>
<feature type="transmembrane region" description="Helical" evidence="1">
    <location>
        <begin position="263"/>
        <end position="284"/>
    </location>
</feature>
<dbReference type="Proteomes" id="UP000622580">
    <property type="component" value="Unassembled WGS sequence"/>
</dbReference>
<gene>
    <name evidence="2" type="ORF">JKL49_15310</name>
</gene>
<dbReference type="Pfam" id="PF05982">
    <property type="entry name" value="Sbt_1"/>
    <property type="match status" value="1"/>
</dbReference>
<feature type="transmembrane region" description="Helical" evidence="1">
    <location>
        <begin position="67"/>
        <end position="89"/>
    </location>
</feature>
<name>A0A941HX66_9CAUL</name>
<accession>A0A941HX66</accession>
<keyword evidence="1" id="KW-0812">Transmembrane</keyword>
<organism evidence="2 3">
    <name type="scientific">Phenylobacterium glaciei</name>
    <dbReference type="NCBI Taxonomy" id="2803784"/>
    <lineage>
        <taxon>Bacteria</taxon>
        <taxon>Pseudomonadati</taxon>
        <taxon>Pseudomonadota</taxon>
        <taxon>Alphaproteobacteria</taxon>
        <taxon>Caulobacterales</taxon>
        <taxon>Caulobacteraceae</taxon>
        <taxon>Phenylobacterium</taxon>
    </lineage>
</organism>
<dbReference type="InterPro" id="IPR010293">
    <property type="entry name" value="Sbt_1"/>
</dbReference>
<keyword evidence="3" id="KW-1185">Reference proteome</keyword>
<comment type="caution">
    <text evidence="2">The sequence shown here is derived from an EMBL/GenBank/DDBJ whole genome shotgun (WGS) entry which is preliminary data.</text>
</comment>
<keyword evidence="1" id="KW-1133">Transmembrane helix</keyword>
<dbReference type="PANTHER" id="PTHR40400:SF1">
    <property type="entry name" value="SLR1512 PROTEIN"/>
    <property type="match status" value="1"/>
</dbReference>
<feature type="transmembrane region" description="Helical" evidence="1">
    <location>
        <begin position="12"/>
        <end position="30"/>
    </location>
</feature>
<feature type="transmembrane region" description="Helical" evidence="1">
    <location>
        <begin position="231"/>
        <end position="251"/>
    </location>
</feature>
<evidence type="ECO:0000313" key="3">
    <source>
        <dbReference type="Proteomes" id="UP000622580"/>
    </source>
</evidence>
<sequence length="325" mass="32479">MTAGQLGLQNLLTPAVLFFILGMTAGIARSDLALPEASVKTFALYLMLCIGFKGGVEAARAGLSPDFLRAGLAGLGLSLTFPILAFALLRRVGKLDRATAAATAAAFGSVSVVTFAAGSDFLKAQGVPFGGYMAAVLALMEAPAILTGLLLARAKGSASGFGSVLREVLLGGPALVLAGSFLVGALTGERGLAKLDLFVNPLFQGVLCLFLLEMGVTAARSLGLGARLPAPLLALGVLLPLTGATLGLGAARLAGLGAGDATLLTLLAASASYIAVPAAMRLAVPQAQPAIYLSLALGVAFPFNLILGIPLYRAAAAAVTGAPPP</sequence>
<feature type="transmembrane region" description="Helical" evidence="1">
    <location>
        <begin position="98"/>
        <end position="117"/>
    </location>
</feature>
<feature type="transmembrane region" description="Helical" evidence="1">
    <location>
        <begin position="42"/>
        <end position="61"/>
    </location>
</feature>
<feature type="transmembrane region" description="Helical" evidence="1">
    <location>
        <begin position="129"/>
        <end position="152"/>
    </location>
</feature>
<dbReference type="EMBL" id="JAGSGD010000001">
    <property type="protein sequence ID" value="MBR7620761.1"/>
    <property type="molecule type" value="Genomic_DNA"/>
</dbReference>
<proteinExistence type="predicted"/>
<keyword evidence="1" id="KW-0472">Membrane</keyword>
<feature type="transmembrane region" description="Helical" evidence="1">
    <location>
        <begin position="164"/>
        <end position="186"/>
    </location>
</feature>
<feature type="transmembrane region" description="Helical" evidence="1">
    <location>
        <begin position="198"/>
        <end position="219"/>
    </location>
</feature>
<feature type="transmembrane region" description="Helical" evidence="1">
    <location>
        <begin position="291"/>
        <end position="312"/>
    </location>
</feature>